<evidence type="ECO:0000313" key="1">
    <source>
        <dbReference type="EMBL" id="SDK67006.1"/>
    </source>
</evidence>
<name>A0A1G9DSX9_9BACT</name>
<sequence length="32" mass="3744">MTKLLLSSGFFYACSPELDFLTYRTYQSNLFS</sequence>
<accession>A0A1G9DSX9</accession>
<keyword evidence="2" id="KW-1185">Reference proteome</keyword>
<organism evidence="1 2">
    <name type="scientific">Catalinimonas alkaloidigena</name>
    <dbReference type="NCBI Taxonomy" id="1075417"/>
    <lineage>
        <taxon>Bacteria</taxon>
        <taxon>Pseudomonadati</taxon>
        <taxon>Bacteroidota</taxon>
        <taxon>Cytophagia</taxon>
        <taxon>Cytophagales</taxon>
        <taxon>Catalimonadaceae</taxon>
        <taxon>Catalinimonas</taxon>
    </lineage>
</organism>
<protein>
    <submittedName>
        <fullName evidence="1">Uncharacterized protein</fullName>
    </submittedName>
</protein>
<proteinExistence type="predicted"/>
<dbReference type="Proteomes" id="UP000198510">
    <property type="component" value="Unassembled WGS sequence"/>
</dbReference>
<dbReference type="AlphaFoldDB" id="A0A1G9DSX9"/>
<gene>
    <name evidence="1" type="ORF">SAMN05421823_103239</name>
</gene>
<dbReference type="EMBL" id="FNFO01000003">
    <property type="protein sequence ID" value="SDK67006.1"/>
    <property type="molecule type" value="Genomic_DNA"/>
</dbReference>
<evidence type="ECO:0000313" key="2">
    <source>
        <dbReference type="Proteomes" id="UP000198510"/>
    </source>
</evidence>
<reference evidence="1 2" key="1">
    <citation type="submission" date="2016-10" db="EMBL/GenBank/DDBJ databases">
        <authorList>
            <person name="de Groot N.N."/>
        </authorList>
    </citation>
    <scope>NUCLEOTIDE SEQUENCE [LARGE SCALE GENOMIC DNA]</scope>
    <source>
        <strain evidence="1 2">DSM 25186</strain>
    </source>
</reference>